<dbReference type="PROSITE" id="PS50983">
    <property type="entry name" value="FE_B12_PBP"/>
    <property type="match status" value="1"/>
</dbReference>
<feature type="chain" id="PRO_5046534873" evidence="5">
    <location>
        <begin position="23"/>
        <end position="365"/>
    </location>
</feature>
<accession>A0ABP6ZKR2</accession>
<evidence type="ECO:0000256" key="5">
    <source>
        <dbReference type="SAM" id="SignalP"/>
    </source>
</evidence>
<dbReference type="RefSeq" id="WP_231482243.1">
    <property type="nucleotide sequence ID" value="NZ_BAAAZO010000004.1"/>
</dbReference>
<evidence type="ECO:0000256" key="3">
    <source>
        <dbReference type="ARBA" id="ARBA00022448"/>
    </source>
</evidence>
<dbReference type="InterPro" id="IPR051313">
    <property type="entry name" value="Bact_iron-sidero_bind"/>
</dbReference>
<sequence length="365" mass="39286">MNRPYRALALVAVGALVGTLTACTSDAKPVNGHAGPAAVTVAPAARFPATVETFYGDITIRKQPERVVALGYGDADALLALGTTPVAMKGWPQFGNRGSGPWMNEHLDSTPQLIPSQQMNADDDESRLVAQLNPDLIIDTDLDRDPERYKSLAKIAPVIGAPKGLGEFGSPDLEEQTMLVARAMGVPRQGQELLDDLKTRTVSVAREHPEFDGRTISLAQKIETSWFAYVSTVERMQFFIDLGFRVNPALAGEANKTKLEDVSDVRLTPKNFTALDADLVVVDATYSDSPEAVPRNGDGTVTRSGVGAVTGSKRFAALPATRDGRSLVLPADPELPYWPALDRPSVLSANWLLDTVVPEISRRIG</sequence>
<organism evidence="7 8">
    <name type="scientific">Kineosporia mesophila</name>
    <dbReference type="NCBI Taxonomy" id="566012"/>
    <lineage>
        <taxon>Bacteria</taxon>
        <taxon>Bacillati</taxon>
        <taxon>Actinomycetota</taxon>
        <taxon>Actinomycetes</taxon>
        <taxon>Kineosporiales</taxon>
        <taxon>Kineosporiaceae</taxon>
        <taxon>Kineosporia</taxon>
    </lineage>
</organism>
<dbReference type="PANTHER" id="PTHR30532:SF24">
    <property type="entry name" value="FERRIC ENTEROBACTIN-BINDING PERIPLASMIC PROTEIN FEPB"/>
    <property type="match status" value="1"/>
</dbReference>
<dbReference type="InterPro" id="IPR002491">
    <property type="entry name" value="ABC_transptr_periplasmic_BD"/>
</dbReference>
<evidence type="ECO:0000259" key="6">
    <source>
        <dbReference type="PROSITE" id="PS50983"/>
    </source>
</evidence>
<dbReference type="PANTHER" id="PTHR30532">
    <property type="entry name" value="IRON III DICITRATE-BINDING PERIPLASMIC PROTEIN"/>
    <property type="match status" value="1"/>
</dbReference>
<keyword evidence="4 5" id="KW-0732">Signal</keyword>
<comment type="subcellular location">
    <subcellularLocation>
        <location evidence="1">Cell envelope</location>
    </subcellularLocation>
</comment>
<keyword evidence="3" id="KW-0813">Transport</keyword>
<gene>
    <name evidence="7" type="ORF">GCM10022223_28910</name>
</gene>
<dbReference type="EMBL" id="BAAAZO010000004">
    <property type="protein sequence ID" value="GAA3611038.1"/>
    <property type="molecule type" value="Genomic_DNA"/>
</dbReference>
<evidence type="ECO:0000313" key="8">
    <source>
        <dbReference type="Proteomes" id="UP001501074"/>
    </source>
</evidence>
<reference evidence="8" key="1">
    <citation type="journal article" date="2019" name="Int. J. Syst. Evol. Microbiol.">
        <title>The Global Catalogue of Microorganisms (GCM) 10K type strain sequencing project: providing services to taxonomists for standard genome sequencing and annotation.</title>
        <authorList>
            <consortium name="The Broad Institute Genomics Platform"/>
            <consortium name="The Broad Institute Genome Sequencing Center for Infectious Disease"/>
            <person name="Wu L."/>
            <person name="Ma J."/>
        </authorList>
    </citation>
    <scope>NUCLEOTIDE SEQUENCE [LARGE SCALE GENOMIC DNA]</scope>
    <source>
        <strain evidence="8">JCM 16902</strain>
    </source>
</reference>
<comment type="caution">
    <text evidence="7">The sequence shown here is derived from an EMBL/GenBank/DDBJ whole genome shotgun (WGS) entry which is preliminary data.</text>
</comment>
<name>A0ABP6ZKR2_9ACTN</name>
<keyword evidence="8" id="KW-1185">Reference proteome</keyword>
<dbReference type="Gene3D" id="3.40.50.1980">
    <property type="entry name" value="Nitrogenase molybdenum iron protein domain"/>
    <property type="match status" value="2"/>
</dbReference>
<dbReference type="PROSITE" id="PS51257">
    <property type="entry name" value="PROKAR_LIPOPROTEIN"/>
    <property type="match status" value="1"/>
</dbReference>
<evidence type="ECO:0000256" key="4">
    <source>
        <dbReference type="ARBA" id="ARBA00022729"/>
    </source>
</evidence>
<comment type="similarity">
    <text evidence="2">Belongs to the bacterial solute-binding protein 8 family.</text>
</comment>
<evidence type="ECO:0000256" key="1">
    <source>
        <dbReference type="ARBA" id="ARBA00004196"/>
    </source>
</evidence>
<feature type="domain" description="Fe/B12 periplasmic-binding" evidence="6">
    <location>
        <begin position="66"/>
        <end position="364"/>
    </location>
</feature>
<evidence type="ECO:0000256" key="2">
    <source>
        <dbReference type="ARBA" id="ARBA00008814"/>
    </source>
</evidence>
<protein>
    <submittedName>
        <fullName evidence="7">Iron-siderophore ABC transporter substrate-binding protein</fullName>
    </submittedName>
</protein>
<feature type="signal peptide" evidence="5">
    <location>
        <begin position="1"/>
        <end position="22"/>
    </location>
</feature>
<evidence type="ECO:0000313" key="7">
    <source>
        <dbReference type="EMBL" id="GAA3611038.1"/>
    </source>
</evidence>
<dbReference type="SUPFAM" id="SSF53807">
    <property type="entry name" value="Helical backbone' metal receptor"/>
    <property type="match status" value="1"/>
</dbReference>
<dbReference type="Proteomes" id="UP001501074">
    <property type="component" value="Unassembled WGS sequence"/>
</dbReference>
<proteinExistence type="inferred from homology"/>
<dbReference type="Pfam" id="PF01497">
    <property type="entry name" value="Peripla_BP_2"/>
    <property type="match status" value="1"/>
</dbReference>